<keyword evidence="3" id="KW-1185">Reference proteome</keyword>
<feature type="compositionally biased region" description="Low complexity" evidence="1">
    <location>
        <begin position="48"/>
        <end position="62"/>
    </location>
</feature>
<evidence type="ECO:0000313" key="2">
    <source>
        <dbReference type="EMBL" id="KAJ4444877.1"/>
    </source>
</evidence>
<evidence type="ECO:0000313" key="3">
    <source>
        <dbReference type="Proteomes" id="UP001148838"/>
    </source>
</evidence>
<reference evidence="2 3" key="1">
    <citation type="journal article" date="2022" name="Allergy">
        <title>Genome assembly and annotation of Periplaneta americana reveal a comprehensive cockroach allergen profile.</title>
        <authorList>
            <person name="Wang L."/>
            <person name="Xiong Q."/>
            <person name="Saelim N."/>
            <person name="Wang L."/>
            <person name="Nong W."/>
            <person name="Wan A.T."/>
            <person name="Shi M."/>
            <person name="Liu X."/>
            <person name="Cao Q."/>
            <person name="Hui J.H.L."/>
            <person name="Sookrung N."/>
            <person name="Leung T.F."/>
            <person name="Tungtrongchitr A."/>
            <person name="Tsui S.K.W."/>
        </authorList>
    </citation>
    <scope>NUCLEOTIDE SEQUENCE [LARGE SCALE GENOMIC DNA]</scope>
    <source>
        <strain evidence="2">PWHHKU_190912</strain>
    </source>
</reference>
<evidence type="ECO:0000256" key="1">
    <source>
        <dbReference type="SAM" id="MobiDB-lite"/>
    </source>
</evidence>
<feature type="region of interest" description="Disordered" evidence="1">
    <location>
        <begin position="27"/>
        <end position="65"/>
    </location>
</feature>
<proteinExistence type="predicted"/>
<feature type="compositionally biased region" description="Pro residues" evidence="1">
    <location>
        <begin position="32"/>
        <end position="43"/>
    </location>
</feature>
<gene>
    <name evidence="2" type="ORF">ANN_06674</name>
</gene>
<sequence length="165" mass="17931">MVGLCKSDNESPGSLKAICKALKRVVSEPGSMCPPPPPPPPPAEEGTPSPSRSPSPADSTPEVVEETAEFVTTERSLMASSRGTEPAISEDHPVLSTDLETLHPLILYKHVRIVRDTHHAETTLIDEFPIARSPLEGVECFEEMMRIAVRLMFPDKTGTYNTVAN</sequence>
<dbReference type="Proteomes" id="UP001148838">
    <property type="component" value="Unassembled WGS sequence"/>
</dbReference>
<name>A0ABQ8TG22_PERAM</name>
<protein>
    <submittedName>
        <fullName evidence="2">Uncharacterized protein</fullName>
    </submittedName>
</protein>
<organism evidence="2 3">
    <name type="scientific">Periplaneta americana</name>
    <name type="common">American cockroach</name>
    <name type="synonym">Blatta americana</name>
    <dbReference type="NCBI Taxonomy" id="6978"/>
    <lineage>
        <taxon>Eukaryota</taxon>
        <taxon>Metazoa</taxon>
        <taxon>Ecdysozoa</taxon>
        <taxon>Arthropoda</taxon>
        <taxon>Hexapoda</taxon>
        <taxon>Insecta</taxon>
        <taxon>Pterygota</taxon>
        <taxon>Neoptera</taxon>
        <taxon>Polyneoptera</taxon>
        <taxon>Dictyoptera</taxon>
        <taxon>Blattodea</taxon>
        <taxon>Blattoidea</taxon>
        <taxon>Blattidae</taxon>
        <taxon>Blattinae</taxon>
        <taxon>Periplaneta</taxon>
    </lineage>
</organism>
<comment type="caution">
    <text evidence="2">The sequence shown here is derived from an EMBL/GenBank/DDBJ whole genome shotgun (WGS) entry which is preliminary data.</text>
</comment>
<accession>A0ABQ8TG22</accession>
<feature type="region of interest" description="Disordered" evidence="1">
    <location>
        <begin position="71"/>
        <end position="90"/>
    </location>
</feature>
<dbReference type="EMBL" id="JAJSOF020000011">
    <property type="protein sequence ID" value="KAJ4444877.1"/>
    <property type="molecule type" value="Genomic_DNA"/>
</dbReference>